<feature type="domain" description="Glutamine amidotransferase" evidence="11">
    <location>
        <begin position="75"/>
        <end position="150"/>
    </location>
</feature>
<dbReference type="PANTHER" id="PTHR11550">
    <property type="entry name" value="CTP SYNTHASE"/>
    <property type="match status" value="1"/>
</dbReference>
<evidence type="ECO:0000256" key="8">
    <source>
        <dbReference type="ARBA" id="ARBA00022975"/>
    </source>
</evidence>
<accession>A0ABP6TP43</accession>
<dbReference type="InterPro" id="IPR029062">
    <property type="entry name" value="Class_I_gatase-like"/>
</dbReference>
<dbReference type="EC" id="6.3.4.2" evidence="3"/>
<comment type="catalytic activity">
    <reaction evidence="9">
        <text>UTP + L-glutamine + ATP + H2O = CTP + L-glutamate + ADP + phosphate + 2 H(+)</text>
        <dbReference type="Rhea" id="RHEA:26426"/>
        <dbReference type="ChEBI" id="CHEBI:15377"/>
        <dbReference type="ChEBI" id="CHEBI:15378"/>
        <dbReference type="ChEBI" id="CHEBI:29985"/>
        <dbReference type="ChEBI" id="CHEBI:30616"/>
        <dbReference type="ChEBI" id="CHEBI:37563"/>
        <dbReference type="ChEBI" id="CHEBI:43474"/>
        <dbReference type="ChEBI" id="CHEBI:46398"/>
        <dbReference type="ChEBI" id="CHEBI:58359"/>
        <dbReference type="ChEBI" id="CHEBI:456216"/>
        <dbReference type="EC" id="6.3.4.2"/>
    </reaction>
</comment>
<evidence type="ECO:0000313" key="12">
    <source>
        <dbReference type="EMBL" id="GAA3497039.1"/>
    </source>
</evidence>
<evidence type="ECO:0000313" key="13">
    <source>
        <dbReference type="Proteomes" id="UP001501455"/>
    </source>
</evidence>
<dbReference type="InterPro" id="IPR027417">
    <property type="entry name" value="P-loop_NTPase"/>
</dbReference>
<keyword evidence="6" id="KW-0067">ATP-binding</keyword>
<comment type="caution">
    <text evidence="12">The sequence shown here is derived from an EMBL/GenBank/DDBJ whole genome shotgun (WGS) entry which is preliminary data.</text>
</comment>
<keyword evidence="8" id="KW-0665">Pyrimidine biosynthesis</keyword>
<dbReference type="Gene3D" id="3.40.50.880">
    <property type="match status" value="1"/>
</dbReference>
<dbReference type="PANTHER" id="PTHR11550:SF0">
    <property type="entry name" value="CTP SYNTHASE-RELATED"/>
    <property type="match status" value="1"/>
</dbReference>
<evidence type="ECO:0000256" key="4">
    <source>
        <dbReference type="ARBA" id="ARBA00022598"/>
    </source>
</evidence>
<evidence type="ECO:0000259" key="11">
    <source>
        <dbReference type="Pfam" id="PF00117"/>
    </source>
</evidence>
<name>A0ABP6TP43_9ACTN</name>
<evidence type="ECO:0000256" key="2">
    <source>
        <dbReference type="ARBA" id="ARBA00007533"/>
    </source>
</evidence>
<gene>
    <name evidence="12" type="ORF">GCM10019016_041400</name>
</gene>
<comment type="pathway">
    <text evidence="1">Pyrimidine metabolism; CTP biosynthesis via de novo pathway; CTP from UDP: step 2/2.</text>
</comment>
<dbReference type="EMBL" id="BAAAXF010000028">
    <property type="protein sequence ID" value="GAA3497039.1"/>
    <property type="molecule type" value="Genomic_DNA"/>
</dbReference>
<evidence type="ECO:0000256" key="10">
    <source>
        <dbReference type="SAM" id="MobiDB-lite"/>
    </source>
</evidence>
<evidence type="ECO:0000256" key="3">
    <source>
        <dbReference type="ARBA" id="ARBA00012291"/>
    </source>
</evidence>
<dbReference type="Proteomes" id="UP001501455">
    <property type="component" value="Unassembled WGS sequence"/>
</dbReference>
<evidence type="ECO:0000256" key="6">
    <source>
        <dbReference type="ARBA" id="ARBA00022840"/>
    </source>
</evidence>
<protein>
    <recommendedName>
        <fullName evidence="3">CTP synthase (glutamine hydrolyzing)</fullName>
        <ecNumber evidence="3">6.3.4.2</ecNumber>
    </recommendedName>
</protein>
<proteinExistence type="inferred from homology"/>
<keyword evidence="4" id="KW-0436">Ligase</keyword>
<feature type="region of interest" description="Disordered" evidence="10">
    <location>
        <begin position="152"/>
        <end position="201"/>
    </location>
</feature>
<reference evidence="13" key="1">
    <citation type="journal article" date="2019" name="Int. J. Syst. Evol. Microbiol.">
        <title>The Global Catalogue of Microorganisms (GCM) 10K type strain sequencing project: providing services to taxonomists for standard genome sequencing and annotation.</title>
        <authorList>
            <consortium name="The Broad Institute Genomics Platform"/>
            <consortium name="The Broad Institute Genome Sequencing Center for Infectious Disease"/>
            <person name="Wu L."/>
            <person name="Ma J."/>
        </authorList>
    </citation>
    <scope>NUCLEOTIDE SEQUENCE [LARGE SCALE GENOMIC DNA]</scope>
    <source>
        <strain evidence="13">JCM 4816</strain>
    </source>
</reference>
<feature type="compositionally biased region" description="Basic residues" evidence="10">
    <location>
        <begin position="169"/>
        <end position="201"/>
    </location>
</feature>
<dbReference type="SUPFAM" id="SSF52317">
    <property type="entry name" value="Class I glutamine amidotransferase-like"/>
    <property type="match status" value="1"/>
</dbReference>
<evidence type="ECO:0000256" key="5">
    <source>
        <dbReference type="ARBA" id="ARBA00022741"/>
    </source>
</evidence>
<evidence type="ECO:0000256" key="9">
    <source>
        <dbReference type="ARBA" id="ARBA00047781"/>
    </source>
</evidence>
<dbReference type="Gene3D" id="3.40.50.300">
    <property type="entry name" value="P-loop containing nucleotide triphosphate hydrolases"/>
    <property type="match status" value="1"/>
</dbReference>
<dbReference type="InterPro" id="IPR004468">
    <property type="entry name" value="CTP_synthase"/>
</dbReference>
<sequence length="201" mass="22101">MCDVDEAAVVACPDARSIYDIPKTVHGEGLDAYVVRKLDLPFRDVDWTTWDDLLDRVHNPDHEITLALVGKYIDLPDAYLSVTEALRAGGFANRARVKIKWVTSDDCKTPAGAAAQLGDVDGICIPGGFGERGVNGKVGAIRYARENKVPAARPLPGPAVHRDRGRAQPGRRLRRQLHRVRPGHRAPGHLHHGRAAGHRRR</sequence>
<dbReference type="Pfam" id="PF00117">
    <property type="entry name" value="GATase"/>
    <property type="match status" value="1"/>
</dbReference>
<keyword evidence="5" id="KW-0547">Nucleotide-binding</keyword>
<organism evidence="12 13">
    <name type="scientific">Streptomyces prasinosporus</name>
    <dbReference type="NCBI Taxonomy" id="68256"/>
    <lineage>
        <taxon>Bacteria</taxon>
        <taxon>Bacillati</taxon>
        <taxon>Actinomycetota</taxon>
        <taxon>Actinomycetes</taxon>
        <taxon>Kitasatosporales</taxon>
        <taxon>Streptomycetaceae</taxon>
        <taxon>Streptomyces</taxon>
        <taxon>Streptomyces albogriseolus group</taxon>
    </lineage>
</organism>
<keyword evidence="13" id="KW-1185">Reference proteome</keyword>
<evidence type="ECO:0000256" key="7">
    <source>
        <dbReference type="ARBA" id="ARBA00022962"/>
    </source>
</evidence>
<evidence type="ECO:0000256" key="1">
    <source>
        <dbReference type="ARBA" id="ARBA00005171"/>
    </source>
</evidence>
<dbReference type="InterPro" id="IPR017926">
    <property type="entry name" value="GATASE"/>
</dbReference>
<keyword evidence="7" id="KW-0315">Glutamine amidotransferase</keyword>
<comment type="similarity">
    <text evidence="2">Belongs to the CTP synthase family.</text>
</comment>